<name>W6RZ12_9CLOT</name>
<reference evidence="2 3" key="1">
    <citation type="submission" date="2013-11" db="EMBL/GenBank/DDBJ databases">
        <title>Complete genome sequence of Clostridum sp. M2/40.</title>
        <authorList>
            <person name="Wibberg D."/>
            <person name="Puehler A."/>
            <person name="Schlueter A."/>
        </authorList>
    </citation>
    <scope>NUCLEOTIDE SEQUENCE [LARGE SCALE GENOMIC DNA]</scope>
    <source>
        <strain evidence="3">M2/40</strain>
    </source>
</reference>
<dbReference type="STRING" id="1216932.CM240_2589"/>
<sequence>MRSIALTVDVVWLKLLYILFALLELAYGYLIMEKIEELSNDQVRLASETLIELLFNLNINCKKKNIKK</sequence>
<evidence type="ECO:0000313" key="3">
    <source>
        <dbReference type="Proteomes" id="UP000019426"/>
    </source>
</evidence>
<keyword evidence="1" id="KW-0812">Transmembrane</keyword>
<evidence type="ECO:0000313" key="2">
    <source>
        <dbReference type="EMBL" id="CDM69713.1"/>
    </source>
</evidence>
<organism evidence="2 3">
    <name type="scientific">Clostridium bornimense</name>
    <dbReference type="NCBI Taxonomy" id="1216932"/>
    <lineage>
        <taxon>Bacteria</taxon>
        <taxon>Bacillati</taxon>
        <taxon>Bacillota</taxon>
        <taxon>Clostridia</taxon>
        <taxon>Eubacteriales</taxon>
        <taxon>Clostridiaceae</taxon>
        <taxon>Clostridium</taxon>
    </lineage>
</organism>
<protein>
    <submittedName>
        <fullName evidence="2">Putative membrane protein</fullName>
    </submittedName>
</protein>
<keyword evidence="1" id="KW-0472">Membrane</keyword>
<dbReference type="HOGENOM" id="CLU_2786457_0_0_9"/>
<evidence type="ECO:0000256" key="1">
    <source>
        <dbReference type="SAM" id="Phobius"/>
    </source>
</evidence>
<accession>W6RZ12</accession>
<dbReference type="KEGG" id="clt:CM240_2589"/>
<keyword evidence="1" id="KW-1133">Transmembrane helix</keyword>
<proteinExistence type="predicted"/>
<dbReference type="PATRIC" id="fig|1216932.3.peg.2556"/>
<dbReference type="RefSeq" id="WP_044039501.1">
    <property type="nucleotide sequence ID" value="NZ_HG917868.1"/>
</dbReference>
<gene>
    <name evidence="2" type="ORF">CM240_2589</name>
</gene>
<dbReference type="AlphaFoldDB" id="W6RZ12"/>
<feature type="transmembrane region" description="Helical" evidence="1">
    <location>
        <begin position="12"/>
        <end position="32"/>
    </location>
</feature>
<dbReference type="EMBL" id="HG917868">
    <property type="protein sequence ID" value="CDM69713.1"/>
    <property type="molecule type" value="Genomic_DNA"/>
</dbReference>
<keyword evidence="3" id="KW-1185">Reference proteome</keyword>
<dbReference type="Proteomes" id="UP000019426">
    <property type="component" value="Chromosome M2/40_rep1"/>
</dbReference>